<feature type="region of interest" description="Disordered" evidence="3">
    <location>
        <begin position="704"/>
        <end position="807"/>
    </location>
</feature>
<feature type="compositionally biased region" description="Basic and acidic residues" evidence="3">
    <location>
        <begin position="90"/>
        <end position="99"/>
    </location>
</feature>
<feature type="compositionally biased region" description="Basic and acidic residues" evidence="3">
    <location>
        <begin position="139"/>
        <end position="164"/>
    </location>
</feature>
<feature type="compositionally biased region" description="Acidic residues" evidence="3">
    <location>
        <begin position="59"/>
        <end position="70"/>
    </location>
</feature>
<gene>
    <name evidence="5" type="ORF">ABEB36_000993</name>
</gene>
<evidence type="ECO:0000256" key="1">
    <source>
        <dbReference type="ARBA" id="ARBA00004123"/>
    </source>
</evidence>
<name>A0ABD1FD55_HYPHA</name>
<dbReference type="Pfam" id="PF02037">
    <property type="entry name" value="SAP"/>
    <property type="match status" value="1"/>
</dbReference>
<dbReference type="InterPro" id="IPR035778">
    <property type="entry name" value="SPRY_hnRNP_U"/>
</dbReference>
<feature type="domain" description="SAP" evidence="4">
    <location>
        <begin position="3"/>
        <end position="37"/>
    </location>
</feature>
<dbReference type="InterPro" id="IPR027417">
    <property type="entry name" value="P-loop_NTPase"/>
</dbReference>
<dbReference type="PANTHER" id="PTHR12381">
    <property type="entry name" value="HETEROGENEOUS NUCLEAR RIBONUCLEOPROTEIN U FAMILY MEMBER"/>
    <property type="match status" value="1"/>
</dbReference>
<dbReference type="Gene3D" id="1.10.720.30">
    <property type="entry name" value="SAP domain"/>
    <property type="match status" value="1"/>
</dbReference>
<dbReference type="Gene3D" id="2.60.120.920">
    <property type="match status" value="1"/>
</dbReference>
<feature type="region of interest" description="Disordered" evidence="3">
    <location>
        <begin position="39"/>
        <end position="184"/>
    </location>
</feature>
<dbReference type="Gene3D" id="3.40.50.300">
    <property type="entry name" value="P-loop containing nucleotide triphosphate hydrolases"/>
    <property type="match status" value="1"/>
</dbReference>
<feature type="compositionally biased region" description="Basic and acidic residues" evidence="3">
    <location>
        <begin position="770"/>
        <end position="782"/>
    </location>
</feature>
<dbReference type="InterPro" id="IPR043136">
    <property type="entry name" value="B30.2/SPRY_sf"/>
</dbReference>
<dbReference type="InterPro" id="IPR003034">
    <property type="entry name" value="SAP_dom"/>
</dbReference>
<feature type="compositionally biased region" description="Acidic residues" evidence="3">
    <location>
        <begin position="286"/>
        <end position="298"/>
    </location>
</feature>
<feature type="compositionally biased region" description="Basic and acidic residues" evidence="3">
    <location>
        <begin position="299"/>
        <end position="316"/>
    </location>
</feature>
<feature type="compositionally biased region" description="Acidic residues" evidence="3">
    <location>
        <begin position="77"/>
        <end position="89"/>
    </location>
</feature>
<dbReference type="EMBL" id="JBDJPC010000001">
    <property type="protein sequence ID" value="KAL1517197.1"/>
    <property type="molecule type" value="Genomic_DNA"/>
</dbReference>
<feature type="region of interest" description="Disordered" evidence="3">
    <location>
        <begin position="855"/>
        <end position="891"/>
    </location>
</feature>
<comment type="caution">
    <text evidence="5">The sequence shown here is derived from an EMBL/GenBank/DDBJ whole genome shotgun (WGS) entry which is preliminary data.</text>
</comment>
<dbReference type="SUPFAM" id="SSF49899">
    <property type="entry name" value="Concanavalin A-like lectins/glucanases"/>
    <property type="match status" value="1"/>
</dbReference>
<feature type="region of interest" description="Disordered" evidence="3">
    <location>
        <begin position="249"/>
        <end position="316"/>
    </location>
</feature>
<dbReference type="SMART" id="SM00513">
    <property type="entry name" value="SAP"/>
    <property type="match status" value="1"/>
</dbReference>
<protein>
    <recommendedName>
        <fullName evidence="4">SAP domain-containing protein</fullName>
    </recommendedName>
</protein>
<dbReference type="SUPFAM" id="SSF68906">
    <property type="entry name" value="SAP domain"/>
    <property type="match status" value="1"/>
</dbReference>
<feature type="compositionally biased region" description="Basic and acidic residues" evidence="3">
    <location>
        <begin position="249"/>
        <end position="285"/>
    </location>
</feature>
<reference evidence="5 6" key="1">
    <citation type="submission" date="2024-05" db="EMBL/GenBank/DDBJ databases">
        <title>Genetic variation in Jamaican populations of the coffee berry borer (Hypothenemus hampei).</title>
        <authorList>
            <person name="Errbii M."/>
            <person name="Myrie A."/>
        </authorList>
    </citation>
    <scope>NUCLEOTIDE SEQUENCE [LARGE SCALE GENOMIC DNA]</scope>
    <source>
        <strain evidence="5">JA-Hopewell-2020-01-JO</strain>
        <tissue evidence="5">Whole body</tissue>
    </source>
</reference>
<evidence type="ECO:0000313" key="6">
    <source>
        <dbReference type="Proteomes" id="UP001566132"/>
    </source>
</evidence>
<dbReference type="InterPro" id="IPR003877">
    <property type="entry name" value="SPRY_dom"/>
</dbReference>
<dbReference type="InterPro" id="IPR013320">
    <property type="entry name" value="ConA-like_dom_sf"/>
</dbReference>
<dbReference type="PANTHER" id="PTHR12381:SF56">
    <property type="entry name" value="B30.2_SPRY DOMAIN-CONTAINING PROTEIN-RELATED"/>
    <property type="match status" value="1"/>
</dbReference>
<accession>A0ABD1FD55</accession>
<dbReference type="SUPFAM" id="SSF52540">
    <property type="entry name" value="P-loop containing nucleoside triphosphate hydrolases"/>
    <property type="match status" value="1"/>
</dbReference>
<evidence type="ECO:0000256" key="3">
    <source>
        <dbReference type="SAM" id="MobiDB-lite"/>
    </source>
</evidence>
<proteinExistence type="predicted"/>
<dbReference type="SMART" id="SM00449">
    <property type="entry name" value="SPRY"/>
    <property type="match status" value="1"/>
</dbReference>
<evidence type="ECO:0000256" key="2">
    <source>
        <dbReference type="ARBA" id="ARBA00023242"/>
    </source>
</evidence>
<feature type="compositionally biased region" description="Low complexity" evidence="3">
    <location>
        <begin position="791"/>
        <end position="804"/>
    </location>
</feature>
<evidence type="ECO:0000313" key="5">
    <source>
        <dbReference type="EMBL" id="KAL1517197.1"/>
    </source>
</evidence>
<dbReference type="GO" id="GO:0005634">
    <property type="term" value="C:nucleus"/>
    <property type="evidence" value="ECO:0007669"/>
    <property type="project" value="UniProtKB-SubCell"/>
</dbReference>
<keyword evidence="6" id="KW-1185">Reference proteome</keyword>
<sequence>MDPEKLKVVDLRRELQQRGLDAKGNKAVLVKRLKDALDAASGSEQISGDVLVTDNNQPEGDEQEQLEEDSFSQQLENTEESPSEQEPPLEETRGEHQEEFADSECTSQDDEMLQEQENSENVECEANGEEVNNGENEESESKGEKRKLEDSNEQTSDKKPRDDINSPARPIIKVPPREDEPEINFDRPQLSWFDSDLHLKIDSKNFLSAKPLNEGCFGYVWAGARASHGISAGKIYFEVKLTEELKWEDPSDRMQERFERKDERFNNREVKNNENQTEEKVKQEEGTNEDNLNEENDVADEKNEDPAKENGENVEEKMETDVAIEANKTEPEIQATNNQEEVVTDDNNEINSAKIEPEPQVEDNSHLPPIHTHYFRVGFSMLDSSLQLGEDRYSYAYESTGKFINNKEFKEYGVAYGAGDVIGSFLSIDEENVSMTYTVNGQIQPSALTIPRSEFPQENFNLFPHILCRNYAYEVNFGDRDEAWFPIPEELKDYQFLTQHEEKISGPKRPESREECEVILMIGLPGSGKTYWVKNHLAEEQKKYTVIGNSPLFDRMTVEGQPMKSRFRGSWKILVDRIQKCLNQLTDQASLRRRNYIIDQTNVFPNAQRRKLRSFDGFKRKAVVVVCEDDEHARRQMDQRNDYGKTVPENTMYDLKAQMELPQKCDWLEELVFTDLNEEEARKKVKEYNEEANKKGYFKRWQNDRRNQHRNFRPGGGRRPNYPGDGRNFGRYPPGPAWNRSGPWGRRDMRGPPPAYRQGPGGWRQPPRGPPRDLNRMRDNRYGRNNQPMRNQGGNRNSSWQSGNNWGGGNWNQASMYSGYGGWHQGNNGHASTWKYGGGNQGGGYSTTQAQRGYGQAQYGQSSSQAASGYGGQQQAQLHQQGYGTQSGTYGQASYTSQQAAGGYASQGYGQNWNYYGQYGQQQQQQQGWGSQQKRQ</sequence>
<keyword evidence="2" id="KW-0539">Nucleus</keyword>
<dbReference type="AlphaFoldDB" id="A0ABD1FD55"/>
<organism evidence="5 6">
    <name type="scientific">Hypothenemus hampei</name>
    <name type="common">Coffee berry borer</name>
    <dbReference type="NCBI Taxonomy" id="57062"/>
    <lineage>
        <taxon>Eukaryota</taxon>
        <taxon>Metazoa</taxon>
        <taxon>Ecdysozoa</taxon>
        <taxon>Arthropoda</taxon>
        <taxon>Hexapoda</taxon>
        <taxon>Insecta</taxon>
        <taxon>Pterygota</taxon>
        <taxon>Neoptera</taxon>
        <taxon>Endopterygota</taxon>
        <taxon>Coleoptera</taxon>
        <taxon>Polyphaga</taxon>
        <taxon>Cucujiformia</taxon>
        <taxon>Curculionidae</taxon>
        <taxon>Scolytinae</taxon>
        <taxon>Hypothenemus</taxon>
    </lineage>
</organism>
<dbReference type="Pfam" id="PF13671">
    <property type="entry name" value="AAA_33"/>
    <property type="match status" value="1"/>
</dbReference>
<dbReference type="Proteomes" id="UP001566132">
    <property type="component" value="Unassembled WGS sequence"/>
</dbReference>
<dbReference type="CDD" id="cd12884">
    <property type="entry name" value="SPRY_hnRNP"/>
    <property type="match status" value="1"/>
</dbReference>
<dbReference type="PROSITE" id="PS50800">
    <property type="entry name" value="SAP"/>
    <property type="match status" value="1"/>
</dbReference>
<feature type="compositionally biased region" description="Acidic residues" evidence="3">
    <location>
        <begin position="107"/>
        <end position="128"/>
    </location>
</feature>
<comment type="subcellular location">
    <subcellularLocation>
        <location evidence="1">Nucleus</location>
    </subcellularLocation>
</comment>
<evidence type="ECO:0000259" key="4">
    <source>
        <dbReference type="PROSITE" id="PS50800"/>
    </source>
</evidence>
<dbReference type="InterPro" id="IPR036361">
    <property type="entry name" value="SAP_dom_sf"/>
</dbReference>